<feature type="compositionally biased region" description="Basic and acidic residues" evidence="4">
    <location>
        <begin position="493"/>
        <end position="503"/>
    </location>
</feature>
<dbReference type="SUPFAM" id="SSF51045">
    <property type="entry name" value="WW domain"/>
    <property type="match status" value="1"/>
</dbReference>
<keyword evidence="9" id="KW-1185">Reference proteome</keyword>
<dbReference type="InParanoid" id="A0A3P8WMM7"/>
<feature type="compositionally biased region" description="Low complexity" evidence="4">
    <location>
        <begin position="762"/>
        <end position="779"/>
    </location>
</feature>
<dbReference type="PROSITE" id="PS00856">
    <property type="entry name" value="GUANYLATE_KINASE_1"/>
    <property type="match status" value="1"/>
</dbReference>
<feature type="compositionally biased region" description="Basic and acidic residues" evidence="4">
    <location>
        <begin position="1005"/>
        <end position="1014"/>
    </location>
</feature>
<dbReference type="SUPFAM" id="SSF50156">
    <property type="entry name" value="PDZ domain-like"/>
    <property type="match status" value="4"/>
</dbReference>
<dbReference type="SUPFAM" id="SSF52540">
    <property type="entry name" value="P-loop containing nucleoside triphosphate hydrolases"/>
    <property type="match status" value="1"/>
</dbReference>
<feature type="compositionally biased region" description="Basic and acidic residues" evidence="4">
    <location>
        <begin position="1095"/>
        <end position="1106"/>
    </location>
</feature>
<feature type="compositionally biased region" description="Basic residues" evidence="4">
    <location>
        <begin position="1084"/>
        <end position="1094"/>
    </location>
</feature>
<evidence type="ECO:0000256" key="1">
    <source>
        <dbReference type="ARBA" id="ARBA00004170"/>
    </source>
</evidence>
<dbReference type="InterPro" id="IPR036034">
    <property type="entry name" value="PDZ_sf"/>
</dbReference>
<evidence type="ECO:0000259" key="6">
    <source>
        <dbReference type="PROSITE" id="PS50052"/>
    </source>
</evidence>
<feature type="domain" description="Guanylate kinase-like" evidence="6">
    <location>
        <begin position="102"/>
        <end position="178"/>
    </location>
</feature>
<dbReference type="SMART" id="SM00072">
    <property type="entry name" value="GuKc"/>
    <property type="match status" value="1"/>
</dbReference>
<feature type="region of interest" description="Disordered" evidence="4">
    <location>
        <begin position="580"/>
        <end position="613"/>
    </location>
</feature>
<feature type="region of interest" description="Disordered" evidence="4">
    <location>
        <begin position="1144"/>
        <end position="1179"/>
    </location>
</feature>
<dbReference type="Proteomes" id="UP000265120">
    <property type="component" value="Chromosome 10"/>
</dbReference>
<evidence type="ECO:0000256" key="3">
    <source>
        <dbReference type="ARBA" id="ARBA00023136"/>
    </source>
</evidence>
<dbReference type="AlphaFoldDB" id="A0A3P8WMM7"/>
<evidence type="ECO:0000313" key="8">
    <source>
        <dbReference type="Ensembl" id="ENSCSEP00000027989.1"/>
    </source>
</evidence>
<dbReference type="PROSITE" id="PS50106">
    <property type="entry name" value="PDZ"/>
    <property type="match status" value="4"/>
</dbReference>
<comment type="subcellular location">
    <subcellularLocation>
        <location evidence="1">Membrane</location>
        <topology evidence="1">Peripheral membrane protein</topology>
    </subcellularLocation>
</comment>
<feature type="region of interest" description="Disordered" evidence="4">
    <location>
        <begin position="213"/>
        <end position="280"/>
    </location>
</feature>
<feature type="compositionally biased region" description="Polar residues" evidence="4">
    <location>
        <begin position="450"/>
        <end position="463"/>
    </location>
</feature>
<organism evidence="8 9">
    <name type="scientific">Cynoglossus semilaevis</name>
    <name type="common">Tongue sole</name>
    <dbReference type="NCBI Taxonomy" id="244447"/>
    <lineage>
        <taxon>Eukaryota</taxon>
        <taxon>Metazoa</taxon>
        <taxon>Chordata</taxon>
        <taxon>Craniata</taxon>
        <taxon>Vertebrata</taxon>
        <taxon>Euteleostomi</taxon>
        <taxon>Actinopterygii</taxon>
        <taxon>Neopterygii</taxon>
        <taxon>Teleostei</taxon>
        <taxon>Neoteleostei</taxon>
        <taxon>Acanthomorphata</taxon>
        <taxon>Carangaria</taxon>
        <taxon>Pleuronectiformes</taxon>
        <taxon>Pleuronectoidei</taxon>
        <taxon>Cynoglossidae</taxon>
        <taxon>Cynoglossinae</taxon>
        <taxon>Cynoglossus</taxon>
    </lineage>
</organism>
<feature type="compositionally biased region" description="Polar residues" evidence="4">
    <location>
        <begin position="238"/>
        <end position="251"/>
    </location>
</feature>
<proteinExistence type="predicted"/>
<reference evidence="8" key="2">
    <citation type="submission" date="2025-08" db="UniProtKB">
        <authorList>
            <consortium name="Ensembl"/>
        </authorList>
    </citation>
    <scope>IDENTIFICATION</scope>
</reference>
<evidence type="ECO:0000259" key="7">
    <source>
        <dbReference type="PROSITE" id="PS50106"/>
    </source>
</evidence>
<feature type="domain" description="PDZ" evidence="7">
    <location>
        <begin position="882"/>
        <end position="985"/>
    </location>
</feature>
<dbReference type="PROSITE" id="PS50020">
    <property type="entry name" value="WW_DOMAIN_2"/>
    <property type="match status" value="1"/>
</dbReference>
<evidence type="ECO:0000313" key="9">
    <source>
        <dbReference type="Proteomes" id="UP000265120"/>
    </source>
</evidence>
<feature type="region of interest" description="Disordered" evidence="4">
    <location>
        <begin position="450"/>
        <end position="507"/>
    </location>
</feature>
<dbReference type="GO" id="GO:0005911">
    <property type="term" value="C:cell-cell junction"/>
    <property type="evidence" value="ECO:0007669"/>
    <property type="project" value="TreeGrafter"/>
</dbReference>
<evidence type="ECO:0000259" key="5">
    <source>
        <dbReference type="PROSITE" id="PS50020"/>
    </source>
</evidence>
<feature type="compositionally biased region" description="Polar residues" evidence="4">
    <location>
        <begin position="810"/>
        <end position="826"/>
    </location>
</feature>
<dbReference type="InterPro" id="IPR027417">
    <property type="entry name" value="P-loop_NTPase"/>
</dbReference>
<feature type="domain" description="PDZ" evidence="7">
    <location>
        <begin position="660"/>
        <end position="727"/>
    </location>
</feature>
<dbReference type="Gene3D" id="2.30.42.10">
    <property type="match status" value="4"/>
</dbReference>
<dbReference type="PANTHER" id="PTHR10316">
    <property type="entry name" value="MEMBRANE ASSOCIATED GUANYLATE KINASE-RELATED"/>
    <property type="match status" value="1"/>
</dbReference>
<name>A0A3P8WMM7_CYNSE</name>
<dbReference type="InterPro" id="IPR008144">
    <property type="entry name" value="Guanylate_kin-like_dom"/>
</dbReference>
<feature type="domain" description="PDZ" evidence="7">
    <location>
        <begin position="26"/>
        <end position="94"/>
    </location>
</feature>
<protein>
    <submittedName>
        <fullName evidence="8">MAGI family member, X-linked a</fullName>
    </submittedName>
</protein>
<feature type="region of interest" description="Disordered" evidence="4">
    <location>
        <begin position="849"/>
        <end position="877"/>
    </location>
</feature>
<accession>A0A3P8WMM7</accession>
<feature type="compositionally biased region" description="Polar residues" evidence="4">
    <location>
        <begin position="1149"/>
        <end position="1179"/>
    </location>
</feature>
<sequence length="1205" mass="128323">MSKATVKKLHWRSKVQESFVPLGGASGELGLAIGGGADYGEFPFVTAAPGGGATVGDIILEIGGTPVLGMTLGDVRGVLNSCPHPIRIKTVPPGSSLCKDLRLYLSKCFTPGSMDSQLQQLIRENLYLRAVPCTTRQPRDGEISGVDYNFVSIKEFFSLEESGALLESGKFKGNYYGTPRPVHIGPESPPITYQEHRNLLRNFRTRSKSLSNLEKTVEEGENSEEDSSPSGSAAAPPTTLSLSQSWESATGSLDGGRGRRIGGERGGQREGGPLPENWELAFTDSGDASCLNNNSKTTGWLDPLTQNKDTKASTEIPQFTDQPSQLRGYSIHTRLSKGPQGFGFNIVGGSRPHEFLQVYSVTAGGPPALTAGDILVFISDTCVLGRSHKEVVEMLKSVPMGQSVDVVLRRGYPMLYNPDGCPKRSLETTTHSDSSSSQVLTHLTYSCTQQANGKIPERSQTLPSFADQPMTNGLMDAPTPTTPDTPLCTPQPTDRRAANHGDPEADLSNARILRSSLVRYNSSSVLAHSSSSSCLLQQQVSKSSECDLSSSKLPFASSASHSRTLAKLPLSQSEIVLVKSATSPTDPSSSTPPGAPAQHTLMPQTPTAVNLPRDVPSCGFNGCPASHPMPSVITSATAGAEAALGAPSSATSPHTGELVPVALGRSAGSGLGFSVTAGGQGGHQAVVRRVWDRRQCPSLQPGDAIMKINGTDVKSLRFSQVQRILQEHTKQGEVVLLVYRGGSGSSYVVTPNVYKTFSSPRASTTQSAAADSPSSSAGASMGVIPLLSQAGLALEGIQEGHLAAPGGNQGVSSPAQTPNGPSASTLIQSTSFLDSVPVTLTLEPRDLLGAQESAGGPPANTGGGAAGVVTKEGRNGGESAVEVELRRRQGEGFGFVIASQEVPSGALSLMSHRFVTVRRGSEYNMGLYVLGLMEGGPAQRSNKIQVSDKLVEINGDSTAGMTHSQVVEQIRRGGHRIHLVLEKGNGYVPDYDPEEGALSPCFSSHTKEQPEEVKISTSSSHLRKGGGESGSRRQRTGAGLGPPCLDLDLVEEEAMEEERRMEERKRKEKEKEKGTKTIKEGQKKSRKEGRRSPKKEKQDSRGATREESEEEEHNITHPPKYSGSSGAIFSFLMSMEDQDRLCQIDSESETSFSEISQLATNITTTDRSPTWEKNGSSIRQGSVPVRWLKPRPHKLSGDSVWQANH</sequence>
<feature type="region of interest" description="Disordered" evidence="4">
    <location>
        <begin position="801"/>
        <end position="826"/>
    </location>
</feature>
<dbReference type="Gene3D" id="2.20.70.10">
    <property type="match status" value="1"/>
</dbReference>
<reference evidence="8" key="3">
    <citation type="submission" date="2025-09" db="UniProtKB">
        <authorList>
            <consortium name="Ensembl"/>
        </authorList>
    </citation>
    <scope>IDENTIFICATION</scope>
</reference>
<dbReference type="GO" id="GO:0005737">
    <property type="term" value="C:cytoplasm"/>
    <property type="evidence" value="ECO:0007669"/>
    <property type="project" value="TreeGrafter"/>
</dbReference>
<dbReference type="InterPro" id="IPR036020">
    <property type="entry name" value="WW_dom_sf"/>
</dbReference>
<reference evidence="8 9" key="1">
    <citation type="journal article" date="2014" name="Nat. Genet.">
        <title>Whole-genome sequence of a flatfish provides insights into ZW sex chromosome evolution and adaptation to a benthic lifestyle.</title>
        <authorList>
            <person name="Chen S."/>
            <person name="Zhang G."/>
            <person name="Shao C."/>
            <person name="Huang Q."/>
            <person name="Liu G."/>
            <person name="Zhang P."/>
            <person name="Song W."/>
            <person name="An N."/>
            <person name="Chalopin D."/>
            <person name="Volff J.N."/>
            <person name="Hong Y."/>
            <person name="Li Q."/>
            <person name="Sha Z."/>
            <person name="Zhou H."/>
            <person name="Xie M."/>
            <person name="Yu Q."/>
            <person name="Liu Y."/>
            <person name="Xiang H."/>
            <person name="Wang N."/>
            <person name="Wu K."/>
            <person name="Yang C."/>
            <person name="Zhou Q."/>
            <person name="Liao X."/>
            <person name="Yang L."/>
            <person name="Hu Q."/>
            <person name="Zhang J."/>
            <person name="Meng L."/>
            <person name="Jin L."/>
            <person name="Tian Y."/>
            <person name="Lian J."/>
            <person name="Yang J."/>
            <person name="Miao G."/>
            <person name="Liu S."/>
            <person name="Liang Z."/>
            <person name="Yan F."/>
            <person name="Li Y."/>
            <person name="Sun B."/>
            <person name="Zhang H."/>
            <person name="Zhang J."/>
            <person name="Zhu Y."/>
            <person name="Du M."/>
            <person name="Zhao Y."/>
            <person name="Schartl M."/>
            <person name="Tang Q."/>
            <person name="Wang J."/>
        </authorList>
    </citation>
    <scope>NUCLEOTIDE SEQUENCE</scope>
</reference>
<dbReference type="Pfam" id="PF00595">
    <property type="entry name" value="PDZ"/>
    <property type="match status" value="2"/>
</dbReference>
<dbReference type="InterPro" id="IPR020590">
    <property type="entry name" value="Guanylate_kinase_CS"/>
</dbReference>
<evidence type="ECO:0000256" key="2">
    <source>
        <dbReference type="ARBA" id="ARBA00022737"/>
    </source>
</evidence>
<dbReference type="Ensembl" id="ENSCSET00000028364.1">
    <property type="protein sequence ID" value="ENSCSEP00000027989.1"/>
    <property type="gene ID" value="ENSCSEG00000017884.1"/>
</dbReference>
<feature type="compositionally biased region" description="Low complexity" evidence="4">
    <location>
        <begin position="228"/>
        <end position="237"/>
    </location>
</feature>
<dbReference type="PANTHER" id="PTHR10316:SF41">
    <property type="entry name" value="MAGI FAMILY MEMBER, X-LINKED A-RELATED"/>
    <property type="match status" value="1"/>
</dbReference>
<keyword evidence="3" id="KW-0472">Membrane</keyword>
<dbReference type="FunFam" id="3.30.63.10:FF:000003">
    <property type="entry name" value="Membrane-associated guanylate kinase, WW and PDZ domain-containing protein 3 isoform 1"/>
    <property type="match status" value="1"/>
</dbReference>
<dbReference type="Gene3D" id="3.30.63.10">
    <property type="entry name" value="Guanylate Kinase phosphate binding domain"/>
    <property type="match status" value="1"/>
</dbReference>
<dbReference type="GO" id="GO:0007165">
    <property type="term" value="P:signal transduction"/>
    <property type="evidence" value="ECO:0007669"/>
    <property type="project" value="TreeGrafter"/>
</dbReference>
<feature type="domain" description="PDZ" evidence="7">
    <location>
        <begin position="332"/>
        <end position="410"/>
    </location>
</feature>
<dbReference type="Pfam" id="PF00625">
    <property type="entry name" value="Guanylate_kin"/>
    <property type="match status" value="1"/>
</dbReference>
<feature type="region of interest" description="Disordered" evidence="4">
    <location>
        <begin position="998"/>
        <end position="1128"/>
    </location>
</feature>
<feature type="compositionally biased region" description="Basic and acidic residues" evidence="4">
    <location>
        <begin position="1057"/>
        <end position="1083"/>
    </location>
</feature>
<keyword evidence="2" id="KW-0677">Repeat</keyword>
<dbReference type="InterPro" id="IPR001202">
    <property type="entry name" value="WW_dom"/>
</dbReference>
<feature type="region of interest" description="Disordered" evidence="4">
    <location>
        <begin position="758"/>
        <end position="779"/>
    </location>
</feature>
<dbReference type="SMART" id="SM00228">
    <property type="entry name" value="PDZ"/>
    <property type="match status" value="4"/>
</dbReference>
<dbReference type="GO" id="GO:0016020">
    <property type="term" value="C:membrane"/>
    <property type="evidence" value="ECO:0007669"/>
    <property type="project" value="UniProtKB-SubCell"/>
</dbReference>
<dbReference type="OMA" id="VWDRRHC"/>
<dbReference type="FunFam" id="2.30.42.10:FF:000005">
    <property type="entry name" value="Membrane associated guanylate kinase, WW and PDZ domain containing 1"/>
    <property type="match status" value="1"/>
</dbReference>
<dbReference type="InterPro" id="IPR001478">
    <property type="entry name" value="PDZ"/>
</dbReference>
<dbReference type="PROSITE" id="PS50052">
    <property type="entry name" value="GUANYLATE_KINASE_2"/>
    <property type="match status" value="1"/>
</dbReference>
<feature type="compositionally biased region" description="Low complexity" evidence="4">
    <location>
        <begin position="580"/>
        <end position="592"/>
    </location>
</feature>
<dbReference type="InterPro" id="IPR008145">
    <property type="entry name" value="GK/Ca_channel_bsu"/>
</dbReference>
<feature type="domain" description="WW" evidence="5">
    <location>
        <begin position="272"/>
        <end position="305"/>
    </location>
</feature>
<dbReference type="GeneTree" id="ENSGT00940000164755"/>
<feature type="compositionally biased region" description="Low complexity" evidence="4">
    <location>
        <begin position="478"/>
        <end position="492"/>
    </location>
</feature>
<dbReference type="STRING" id="244447.ENSCSEP00000027989"/>
<evidence type="ECO:0000256" key="4">
    <source>
        <dbReference type="SAM" id="MobiDB-lite"/>
    </source>
</evidence>